<reference evidence="2" key="1">
    <citation type="submission" date="2022-06" db="EMBL/GenBank/DDBJ databases">
        <title>WGS of actinobacteria.</title>
        <authorList>
            <person name="Thawai C."/>
        </authorList>
    </citation>
    <scope>NUCLEOTIDE SEQUENCE</scope>
    <source>
        <strain evidence="2">AA8</strain>
    </source>
</reference>
<dbReference type="Proteomes" id="UP001142374">
    <property type="component" value="Unassembled WGS sequence"/>
</dbReference>
<keyword evidence="2" id="KW-0449">Lipoprotein</keyword>
<proteinExistence type="predicted"/>
<feature type="region of interest" description="Disordered" evidence="1">
    <location>
        <begin position="33"/>
        <end position="116"/>
    </location>
</feature>
<evidence type="ECO:0000256" key="1">
    <source>
        <dbReference type="SAM" id="MobiDB-lite"/>
    </source>
</evidence>
<comment type="caution">
    <text evidence="2">The sequence shown here is derived from an EMBL/GenBank/DDBJ whole genome shotgun (WGS) entry which is preliminary data.</text>
</comment>
<evidence type="ECO:0000313" key="3">
    <source>
        <dbReference type="Proteomes" id="UP001142374"/>
    </source>
</evidence>
<dbReference type="InterPro" id="IPR039366">
    <property type="entry name" value="Pilotin"/>
</dbReference>
<accession>A0A9X2RLH3</accession>
<dbReference type="AlphaFoldDB" id="A0A9X2RLH3"/>
<sequence length="116" mass="12445">MSVADLAEIEVEVTLAPGAAAPRTPLTLHVTVEDTSTADAPSRTVARARLPRTRLDHPPHPRVRLTFPPPPPGTRYTIRAHADLDDSGTITPGDWITRKSHPATPPTVTVELSPVP</sequence>
<name>A0A9X2RLH3_9ACTN</name>
<gene>
    <name evidence="2" type="ORF">NQU55_07235</name>
</gene>
<organism evidence="2 3">
    <name type="scientific">Streptomyces telluris</name>
    <dbReference type="NCBI Taxonomy" id="2720021"/>
    <lineage>
        <taxon>Bacteria</taxon>
        <taxon>Bacillati</taxon>
        <taxon>Actinomycetota</taxon>
        <taxon>Actinomycetes</taxon>
        <taxon>Kitasatosporales</taxon>
        <taxon>Streptomycetaceae</taxon>
        <taxon>Streptomyces</taxon>
    </lineage>
</organism>
<protein>
    <submittedName>
        <fullName evidence="2">YbaY family lipoprotein</fullName>
    </submittedName>
</protein>
<dbReference type="RefSeq" id="WP_168094512.1">
    <property type="nucleotide sequence ID" value="NZ_JAATER010000262.1"/>
</dbReference>
<keyword evidence="3" id="KW-1185">Reference proteome</keyword>
<dbReference type="EMBL" id="JANIID010000004">
    <property type="protein sequence ID" value="MCQ8769574.1"/>
    <property type="molecule type" value="Genomic_DNA"/>
</dbReference>
<evidence type="ECO:0000313" key="2">
    <source>
        <dbReference type="EMBL" id="MCQ8769574.1"/>
    </source>
</evidence>
<dbReference type="Pfam" id="PF09619">
    <property type="entry name" value="YscW"/>
    <property type="match status" value="1"/>
</dbReference>